<protein>
    <submittedName>
        <fullName evidence="1">Uncharacterized protein</fullName>
    </submittedName>
</protein>
<reference evidence="1" key="1">
    <citation type="submission" date="2016-04" db="EMBL/GenBank/DDBJ databases">
        <authorList>
            <person name="Evans L.H."/>
            <person name="Alamgir A."/>
            <person name="Owens N."/>
            <person name="Weber N.D."/>
            <person name="Virtaneva K."/>
            <person name="Barbian K."/>
            <person name="Babar A."/>
            <person name="Rosenke K."/>
        </authorList>
    </citation>
    <scope>NUCLEOTIDE SEQUENCE</scope>
    <source>
        <strain evidence="1">Nono1</strain>
    </source>
</reference>
<gene>
    <name evidence="1" type="ORF">BN4615_P1497</name>
</gene>
<organism evidence="1">
    <name type="scientific">Nonomuraea gerenzanensis</name>
    <dbReference type="NCBI Taxonomy" id="93944"/>
    <lineage>
        <taxon>Bacteria</taxon>
        <taxon>Bacillati</taxon>
        <taxon>Actinomycetota</taxon>
        <taxon>Actinomycetes</taxon>
        <taxon>Streptosporangiales</taxon>
        <taxon>Streptosporangiaceae</taxon>
        <taxon>Nonomuraea</taxon>
    </lineage>
</organism>
<name>A0A1M4DZK0_9ACTN</name>
<dbReference type="RefSeq" id="WP_225271307.1">
    <property type="nucleotide sequence ID" value="NZ_CP084058.1"/>
</dbReference>
<dbReference type="EMBL" id="LT559118">
    <property type="protein sequence ID" value="SBO91983.1"/>
    <property type="molecule type" value="Genomic_DNA"/>
</dbReference>
<proteinExistence type="predicted"/>
<accession>A0A1M4DZK0</accession>
<dbReference type="AlphaFoldDB" id="A0A1M4DZK0"/>
<evidence type="ECO:0000313" key="1">
    <source>
        <dbReference type="EMBL" id="SBO91983.1"/>
    </source>
</evidence>
<sequence length="94" mass="10665">MSIEDYHGPHPKPLKEGHARIDWLESVGRSASTRVRAHTCDCRRTTYELCAAGGLGYIRRTERKATGDSISESPWLRDTRAKRLWADLLEGNAR</sequence>